<dbReference type="Gene3D" id="3.30.160.60">
    <property type="entry name" value="Classic Zinc Finger"/>
    <property type="match status" value="1"/>
</dbReference>
<proteinExistence type="predicted"/>
<evidence type="ECO:0000256" key="1">
    <source>
        <dbReference type="SAM" id="MobiDB-lite"/>
    </source>
</evidence>
<gene>
    <name evidence="3" type="ORF">LCGC14_2886720</name>
</gene>
<accession>A0A0F9APK3</accession>
<protein>
    <recommendedName>
        <fullName evidence="2">C2H2-type domain-containing protein</fullName>
    </recommendedName>
</protein>
<dbReference type="InterPro" id="IPR013087">
    <property type="entry name" value="Znf_C2H2_type"/>
</dbReference>
<feature type="region of interest" description="Disordered" evidence="1">
    <location>
        <begin position="19"/>
        <end position="40"/>
    </location>
</feature>
<dbReference type="PROSITE" id="PS50157">
    <property type="entry name" value="ZINC_FINGER_C2H2_2"/>
    <property type="match status" value="1"/>
</dbReference>
<organism evidence="3">
    <name type="scientific">marine sediment metagenome</name>
    <dbReference type="NCBI Taxonomy" id="412755"/>
    <lineage>
        <taxon>unclassified sequences</taxon>
        <taxon>metagenomes</taxon>
        <taxon>ecological metagenomes</taxon>
    </lineage>
</organism>
<comment type="caution">
    <text evidence="3">The sequence shown here is derived from an EMBL/GenBank/DDBJ whole genome shotgun (WGS) entry which is preliminary data.</text>
</comment>
<dbReference type="EMBL" id="LAZR01056459">
    <property type="protein sequence ID" value="KKK74146.1"/>
    <property type="molecule type" value="Genomic_DNA"/>
</dbReference>
<sequence length="79" mass="8800">MMTGQRQIKCTECERRFATHDARRQHQRDKHDGGTLHDADTDPDWEGECEVCGQSPIVPVTGLCGPCTWGEAETVGGNW</sequence>
<dbReference type="AlphaFoldDB" id="A0A0F9APK3"/>
<reference evidence="3" key="1">
    <citation type="journal article" date="2015" name="Nature">
        <title>Complex archaea that bridge the gap between prokaryotes and eukaryotes.</title>
        <authorList>
            <person name="Spang A."/>
            <person name="Saw J.H."/>
            <person name="Jorgensen S.L."/>
            <person name="Zaremba-Niedzwiedzka K."/>
            <person name="Martijn J."/>
            <person name="Lind A.E."/>
            <person name="van Eijk R."/>
            <person name="Schleper C."/>
            <person name="Guy L."/>
            <person name="Ettema T.J."/>
        </authorList>
    </citation>
    <scope>NUCLEOTIDE SEQUENCE</scope>
</reference>
<evidence type="ECO:0000313" key="3">
    <source>
        <dbReference type="EMBL" id="KKK74146.1"/>
    </source>
</evidence>
<evidence type="ECO:0000259" key="2">
    <source>
        <dbReference type="PROSITE" id="PS50157"/>
    </source>
</evidence>
<name>A0A0F9APK3_9ZZZZ</name>
<dbReference type="PROSITE" id="PS00028">
    <property type="entry name" value="ZINC_FINGER_C2H2_1"/>
    <property type="match status" value="1"/>
</dbReference>
<feature type="domain" description="C2H2-type" evidence="2">
    <location>
        <begin position="8"/>
        <end position="36"/>
    </location>
</feature>